<name>A0AAE0PJS3_SORBR</name>
<feature type="region of interest" description="Disordered" evidence="1">
    <location>
        <begin position="1"/>
        <end position="118"/>
    </location>
</feature>
<reference evidence="2" key="1">
    <citation type="journal article" date="2023" name="Mol. Phylogenet. Evol.">
        <title>Genome-scale phylogeny and comparative genomics of the fungal order Sordariales.</title>
        <authorList>
            <person name="Hensen N."/>
            <person name="Bonometti L."/>
            <person name="Westerberg I."/>
            <person name="Brannstrom I.O."/>
            <person name="Guillou S."/>
            <person name="Cros-Aarteil S."/>
            <person name="Calhoun S."/>
            <person name="Haridas S."/>
            <person name="Kuo A."/>
            <person name="Mondo S."/>
            <person name="Pangilinan J."/>
            <person name="Riley R."/>
            <person name="LaButti K."/>
            <person name="Andreopoulos B."/>
            <person name="Lipzen A."/>
            <person name="Chen C."/>
            <person name="Yan M."/>
            <person name="Daum C."/>
            <person name="Ng V."/>
            <person name="Clum A."/>
            <person name="Steindorff A."/>
            <person name="Ohm R.A."/>
            <person name="Martin F."/>
            <person name="Silar P."/>
            <person name="Natvig D.O."/>
            <person name="Lalanne C."/>
            <person name="Gautier V."/>
            <person name="Ament-Velasquez S.L."/>
            <person name="Kruys A."/>
            <person name="Hutchinson M.I."/>
            <person name="Powell A.J."/>
            <person name="Barry K."/>
            <person name="Miller A.N."/>
            <person name="Grigoriev I.V."/>
            <person name="Debuchy R."/>
            <person name="Gladieux P."/>
            <person name="Hiltunen Thoren M."/>
            <person name="Johannesson H."/>
        </authorList>
    </citation>
    <scope>NUCLEOTIDE SEQUENCE</scope>
    <source>
        <strain evidence="2">FGSC 1904</strain>
    </source>
</reference>
<keyword evidence="3" id="KW-1185">Reference proteome</keyword>
<gene>
    <name evidence="2" type="ORF">B0T20DRAFT_494865</name>
</gene>
<evidence type="ECO:0000256" key="1">
    <source>
        <dbReference type="SAM" id="MobiDB-lite"/>
    </source>
</evidence>
<organism evidence="2 3">
    <name type="scientific">Sordaria brevicollis</name>
    <dbReference type="NCBI Taxonomy" id="83679"/>
    <lineage>
        <taxon>Eukaryota</taxon>
        <taxon>Fungi</taxon>
        <taxon>Dikarya</taxon>
        <taxon>Ascomycota</taxon>
        <taxon>Pezizomycotina</taxon>
        <taxon>Sordariomycetes</taxon>
        <taxon>Sordariomycetidae</taxon>
        <taxon>Sordariales</taxon>
        <taxon>Sordariaceae</taxon>
        <taxon>Sordaria</taxon>
    </lineage>
</organism>
<sequence length="209" mass="24042">MNLIKMTEQQKASASGLSAPEAVKDSHDVTSILPHHQHEPAEYSESTTESTSAATSDSGSKTHSASKYTVMPTPEATAESTYKRKNEDESPQDSRKKNKPEPLGEEEEEEEEEEYNGPGICMYCREQFDTGDDCDPCFYHPGDITPVDPKHLEPEERRALEHGEESEYYLPEIRKVHRRPERPYNRRMPKSYEEETWADCAWLEDEDWL</sequence>
<feature type="compositionally biased region" description="Low complexity" evidence="1">
    <location>
        <begin position="43"/>
        <end position="62"/>
    </location>
</feature>
<proteinExistence type="predicted"/>
<evidence type="ECO:0000313" key="3">
    <source>
        <dbReference type="Proteomes" id="UP001281003"/>
    </source>
</evidence>
<comment type="caution">
    <text evidence="2">The sequence shown here is derived from an EMBL/GenBank/DDBJ whole genome shotgun (WGS) entry which is preliminary data.</text>
</comment>
<feature type="compositionally biased region" description="Acidic residues" evidence="1">
    <location>
        <begin position="103"/>
        <end position="115"/>
    </location>
</feature>
<dbReference type="EMBL" id="JAUTDP010000003">
    <property type="protein sequence ID" value="KAK3400785.1"/>
    <property type="molecule type" value="Genomic_DNA"/>
</dbReference>
<protein>
    <submittedName>
        <fullName evidence="2">Uncharacterized protein</fullName>
    </submittedName>
</protein>
<dbReference type="Proteomes" id="UP001281003">
    <property type="component" value="Unassembled WGS sequence"/>
</dbReference>
<evidence type="ECO:0000313" key="2">
    <source>
        <dbReference type="EMBL" id="KAK3400785.1"/>
    </source>
</evidence>
<reference evidence="2" key="2">
    <citation type="submission" date="2023-07" db="EMBL/GenBank/DDBJ databases">
        <authorList>
            <consortium name="Lawrence Berkeley National Laboratory"/>
            <person name="Haridas S."/>
            <person name="Hensen N."/>
            <person name="Bonometti L."/>
            <person name="Westerberg I."/>
            <person name="Brannstrom I.O."/>
            <person name="Guillou S."/>
            <person name="Cros-Aarteil S."/>
            <person name="Calhoun S."/>
            <person name="Kuo A."/>
            <person name="Mondo S."/>
            <person name="Pangilinan J."/>
            <person name="Riley R."/>
            <person name="LaButti K."/>
            <person name="Andreopoulos B."/>
            <person name="Lipzen A."/>
            <person name="Chen C."/>
            <person name="Yanf M."/>
            <person name="Daum C."/>
            <person name="Ng V."/>
            <person name="Clum A."/>
            <person name="Steindorff A."/>
            <person name="Ohm R."/>
            <person name="Martin F."/>
            <person name="Silar P."/>
            <person name="Natvig D."/>
            <person name="Lalanne C."/>
            <person name="Gautier V."/>
            <person name="Ament-velasquez S.L."/>
            <person name="Kruys A."/>
            <person name="Hutchinson M.I."/>
            <person name="Powell A.J."/>
            <person name="Barry K."/>
            <person name="Miller A.N."/>
            <person name="Grigoriev I.V."/>
            <person name="Debuchy R."/>
            <person name="Gladieux P."/>
            <person name="Thoren M.H."/>
            <person name="Johannesson H."/>
        </authorList>
    </citation>
    <scope>NUCLEOTIDE SEQUENCE</scope>
    <source>
        <strain evidence="2">FGSC 1904</strain>
    </source>
</reference>
<dbReference type="AlphaFoldDB" id="A0AAE0PJS3"/>
<accession>A0AAE0PJS3</accession>
<feature type="compositionally biased region" description="Basic and acidic residues" evidence="1">
    <location>
        <begin position="81"/>
        <end position="102"/>
    </location>
</feature>
<feature type="compositionally biased region" description="Polar residues" evidence="1">
    <location>
        <begin position="7"/>
        <end position="16"/>
    </location>
</feature>